<dbReference type="Proteomes" id="UP000199473">
    <property type="component" value="Unassembled WGS sequence"/>
</dbReference>
<dbReference type="STRING" id="1123062.SAMN02745775_104175"/>
<dbReference type="OrthoDB" id="8448837at2"/>
<gene>
    <name evidence="1" type="ORF">SAMN02745775_104175</name>
</gene>
<accession>A0A1I4AUL4</accession>
<name>A0A1I4AUL4_9PROT</name>
<reference evidence="1 2" key="1">
    <citation type="submission" date="2016-10" db="EMBL/GenBank/DDBJ databases">
        <authorList>
            <person name="de Groot N.N."/>
        </authorList>
    </citation>
    <scope>NUCLEOTIDE SEQUENCE [LARGE SCALE GENOMIC DNA]</scope>
    <source>
        <strain evidence="1 2">DSM 19981</strain>
    </source>
</reference>
<proteinExistence type="predicted"/>
<sequence>MTDGQDGAARGIKVMPDYRCWPLWRDGGEPGNIDPAALPIPPALVAALLAWADAFEAGFDWNDPAASPAMPDPEGFEAEGRHLAAWLAAELGPGWRVRYWRDQPPSDQPGMGRFSP</sequence>
<evidence type="ECO:0000313" key="1">
    <source>
        <dbReference type="EMBL" id="SFK59920.1"/>
    </source>
</evidence>
<evidence type="ECO:0000313" key="2">
    <source>
        <dbReference type="Proteomes" id="UP000199473"/>
    </source>
</evidence>
<protein>
    <submittedName>
        <fullName evidence="1">Uncharacterized protein</fullName>
    </submittedName>
</protein>
<dbReference type="AlphaFoldDB" id="A0A1I4AUL4"/>
<dbReference type="EMBL" id="FOSQ01000004">
    <property type="protein sequence ID" value="SFK59920.1"/>
    <property type="molecule type" value="Genomic_DNA"/>
</dbReference>
<organism evidence="1 2">
    <name type="scientific">Falsiroseomonas stagni DSM 19981</name>
    <dbReference type="NCBI Taxonomy" id="1123062"/>
    <lineage>
        <taxon>Bacteria</taxon>
        <taxon>Pseudomonadati</taxon>
        <taxon>Pseudomonadota</taxon>
        <taxon>Alphaproteobacteria</taxon>
        <taxon>Acetobacterales</taxon>
        <taxon>Roseomonadaceae</taxon>
        <taxon>Falsiroseomonas</taxon>
    </lineage>
</organism>
<keyword evidence="2" id="KW-1185">Reference proteome</keyword>
<dbReference type="RefSeq" id="WP_139226047.1">
    <property type="nucleotide sequence ID" value="NZ_FOSQ01000004.1"/>
</dbReference>